<sequence length="75" mass="8684">MFGYQPPQLTDEELREAETIASMTIQQFAIAGVVLYLCMFLRPQQLWAQILHWRIVDHHVCPPAPFVIDVVSKVF</sequence>
<dbReference type="GeneID" id="63779836"/>
<keyword evidence="11" id="KW-1185">Reference proteome</keyword>
<evidence type="ECO:0000256" key="9">
    <source>
        <dbReference type="ARBA" id="ARBA00025716"/>
    </source>
</evidence>
<evidence type="ECO:0000256" key="8">
    <source>
        <dbReference type="ARBA" id="ARBA00023136"/>
    </source>
</evidence>
<gene>
    <name evidence="10" type="ORF">BCR38DRAFT_483402</name>
</gene>
<dbReference type="Proteomes" id="UP000193689">
    <property type="component" value="Unassembled WGS sequence"/>
</dbReference>
<evidence type="ECO:0000256" key="5">
    <source>
        <dbReference type="ARBA" id="ARBA00022927"/>
    </source>
</evidence>
<evidence type="ECO:0000256" key="1">
    <source>
        <dbReference type="ARBA" id="ARBA00004572"/>
    </source>
</evidence>
<evidence type="ECO:0000256" key="6">
    <source>
        <dbReference type="ARBA" id="ARBA00022989"/>
    </source>
</evidence>
<dbReference type="GO" id="GO:0005741">
    <property type="term" value="C:mitochondrial outer membrane"/>
    <property type="evidence" value="ECO:0007669"/>
    <property type="project" value="UniProtKB-SubCell"/>
</dbReference>
<dbReference type="EMBL" id="MCFJ01000004">
    <property type="protein sequence ID" value="ORY67796.1"/>
    <property type="molecule type" value="Genomic_DNA"/>
</dbReference>
<keyword evidence="2" id="KW-0813">Transport</keyword>
<keyword evidence="3" id="KW-0812">Transmembrane</keyword>
<evidence type="ECO:0000256" key="7">
    <source>
        <dbReference type="ARBA" id="ARBA00023128"/>
    </source>
</evidence>
<evidence type="ECO:0000313" key="10">
    <source>
        <dbReference type="EMBL" id="ORY67796.1"/>
    </source>
</evidence>
<dbReference type="OrthoDB" id="4150500at2759"/>
<evidence type="ECO:0000256" key="4">
    <source>
        <dbReference type="ARBA" id="ARBA00022787"/>
    </source>
</evidence>
<dbReference type="GO" id="GO:0015031">
    <property type="term" value="P:protein transport"/>
    <property type="evidence" value="ECO:0007669"/>
    <property type="project" value="UniProtKB-KW"/>
</dbReference>
<dbReference type="Pfam" id="PF10642">
    <property type="entry name" value="Tom5"/>
    <property type="match status" value="1"/>
</dbReference>
<dbReference type="GO" id="GO:0006626">
    <property type="term" value="P:protein targeting to mitochondrion"/>
    <property type="evidence" value="ECO:0007669"/>
    <property type="project" value="UniProtKB-ARBA"/>
</dbReference>
<keyword evidence="4" id="KW-1000">Mitochondrion outer membrane</keyword>
<reference evidence="10 11" key="1">
    <citation type="submission" date="2016-07" db="EMBL/GenBank/DDBJ databases">
        <title>Pervasive Adenine N6-methylation of Active Genes in Fungi.</title>
        <authorList>
            <consortium name="DOE Joint Genome Institute"/>
            <person name="Mondo S.J."/>
            <person name="Dannebaum R.O."/>
            <person name="Kuo R.C."/>
            <person name="Labutti K."/>
            <person name="Haridas S."/>
            <person name="Kuo A."/>
            <person name="Salamov A."/>
            <person name="Ahrendt S.R."/>
            <person name="Lipzen A."/>
            <person name="Sullivan W."/>
            <person name="Andreopoulos W.B."/>
            <person name="Clum A."/>
            <person name="Lindquist E."/>
            <person name="Daum C."/>
            <person name="Ramamoorthy G.K."/>
            <person name="Gryganskyi A."/>
            <person name="Culley D."/>
            <person name="Magnuson J.K."/>
            <person name="James T.Y."/>
            <person name="O'Malley M.A."/>
            <person name="Stajich J.E."/>
            <person name="Spatafora J.W."/>
            <person name="Visel A."/>
            <person name="Grigoriev I.V."/>
        </authorList>
    </citation>
    <scope>NUCLEOTIDE SEQUENCE [LARGE SCALE GENOMIC DNA]</scope>
    <source>
        <strain evidence="10 11">CBS 129021</strain>
    </source>
</reference>
<keyword evidence="8" id="KW-0472">Membrane</keyword>
<keyword evidence="5" id="KW-0653">Protein transport</keyword>
<dbReference type="RefSeq" id="XP_040718420.1">
    <property type="nucleotide sequence ID" value="XM_040863624.1"/>
</dbReference>
<comment type="caution">
    <text evidence="10">The sequence shown here is derived from an EMBL/GenBank/DDBJ whole genome shotgun (WGS) entry which is preliminary data.</text>
</comment>
<proteinExistence type="inferred from homology"/>
<comment type="subcellular location">
    <subcellularLocation>
        <location evidence="1">Mitochondrion outer membrane</location>
        <topology evidence="1">Single-pass membrane protein</topology>
    </subcellularLocation>
</comment>
<evidence type="ECO:0000256" key="3">
    <source>
        <dbReference type="ARBA" id="ARBA00022692"/>
    </source>
</evidence>
<dbReference type="AlphaFoldDB" id="A0A1Y2E943"/>
<evidence type="ECO:0000256" key="2">
    <source>
        <dbReference type="ARBA" id="ARBA00022448"/>
    </source>
</evidence>
<keyword evidence="7" id="KW-0496">Mitochondrion</keyword>
<accession>A0A1Y2E943</accession>
<dbReference type="InterPro" id="IPR019603">
    <property type="entry name" value="Tom5"/>
</dbReference>
<comment type="similarity">
    <text evidence="9">Belongs to the Tom5 family.</text>
</comment>
<organism evidence="10 11">
    <name type="scientific">Pseudomassariella vexata</name>
    <dbReference type="NCBI Taxonomy" id="1141098"/>
    <lineage>
        <taxon>Eukaryota</taxon>
        <taxon>Fungi</taxon>
        <taxon>Dikarya</taxon>
        <taxon>Ascomycota</taxon>
        <taxon>Pezizomycotina</taxon>
        <taxon>Sordariomycetes</taxon>
        <taxon>Xylariomycetidae</taxon>
        <taxon>Amphisphaeriales</taxon>
        <taxon>Pseudomassariaceae</taxon>
        <taxon>Pseudomassariella</taxon>
    </lineage>
</organism>
<protein>
    <submittedName>
        <fullName evidence="10">Uncharacterized protein</fullName>
    </submittedName>
</protein>
<evidence type="ECO:0000313" key="11">
    <source>
        <dbReference type="Proteomes" id="UP000193689"/>
    </source>
</evidence>
<dbReference type="InParanoid" id="A0A1Y2E943"/>
<name>A0A1Y2E943_9PEZI</name>
<keyword evidence="6" id="KW-1133">Transmembrane helix</keyword>